<feature type="transmembrane region" description="Helical" evidence="12">
    <location>
        <begin position="161"/>
        <end position="180"/>
    </location>
</feature>
<feature type="transmembrane region" description="Helical" evidence="12">
    <location>
        <begin position="6"/>
        <end position="26"/>
    </location>
</feature>
<keyword evidence="4 11" id="KW-0808">Transferase</keyword>
<evidence type="ECO:0000256" key="2">
    <source>
        <dbReference type="ARBA" id="ARBA00010441"/>
    </source>
</evidence>
<feature type="transmembrane region" description="Helical" evidence="12">
    <location>
        <begin position="59"/>
        <end position="82"/>
    </location>
</feature>
<dbReference type="GO" id="GO:0008654">
    <property type="term" value="P:phospholipid biosynthetic process"/>
    <property type="evidence" value="ECO:0007669"/>
    <property type="project" value="UniProtKB-KW"/>
</dbReference>
<keyword evidence="9" id="KW-0594">Phospholipid biosynthesis</keyword>
<name>A0A0C2EF09_9BACT</name>
<dbReference type="EMBL" id="JWJD01000002">
    <property type="protein sequence ID" value="KIH77183.1"/>
    <property type="molecule type" value="Genomic_DNA"/>
</dbReference>
<dbReference type="InterPro" id="IPR050324">
    <property type="entry name" value="CDP-alcohol_PTase-I"/>
</dbReference>
<keyword evidence="10" id="KW-1208">Phospholipid metabolism</keyword>
<evidence type="ECO:0000256" key="9">
    <source>
        <dbReference type="ARBA" id="ARBA00023209"/>
    </source>
</evidence>
<protein>
    <submittedName>
        <fullName evidence="13">CDP-diacylglycerol--glycerol-3-phosphate 3-phosphatidyltransferase</fullName>
    </submittedName>
</protein>
<evidence type="ECO:0000256" key="8">
    <source>
        <dbReference type="ARBA" id="ARBA00023136"/>
    </source>
</evidence>
<feature type="transmembrane region" description="Helical" evidence="12">
    <location>
        <begin position="410"/>
        <end position="430"/>
    </location>
</feature>
<comment type="caution">
    <text evidence="13">The sequence shown here is derived from an EMBL/GenBank/DDBJ whole genome shotgun (WGS) entry which is preliminary data.</text>
</comment>
<dbReference type="Proteomes" id="UP000035068">
    <property type="component" value="Unassembled WGS sequence"/>
</dbReference>
<dbReference type="PANTHER" id="PTHR14269:SF61">
    <property type="entry name" value="CDP-DIACYLGLYCEROL--SERINE O-PHOSPHATIDYLTRANSFERASE"/>
    <property type="match status" value="1"/>
</dbReference>
<feature type="transmembrane region" description="Helical" evidence="12">
    <location>
        <begin position="340"/>
        <end position="366"/>
    </location>
</feature>
<feature type="transmembrane region" description="Helical" evidence="12">
    <location>
        <begin position="279"/>
        <end position="305"/>
    </location>
</feature>
<dbReference type="InterPro" id="IPR048254">
    <property type="entry name" value="CDP_ALCOHOL_P_TRANSF_CS"/>
</dbReference>
<evidence type="ECO:0000256" key="11">
    <source>
        <dbReference type="RuleBase" id="RU003750"/>
    </source>
</evidence>
<dbReference type="Pfam" id="PF01066">
    <property type="entry name" value="CDP-OH_P_transf"/>
    <property type="match status" value="2"/>
</dbReference>
<evidence type="ECO:0000256" key="4">
    <source>
        <dbReference type="ARBA" id="ARBA00022679"/>
    </source>
</evidence>
<gene>
    <name evidence="13" type="ORF">GFER_07850</name>
</gene>
<dbReference type="InterPro" id="IPR000462">
    <property type="entry name" value="CDP-OH_P_trans"/>
</dbReference>
<feature type="transmembrane region" description="Helical" evidence="12">
    <location>
        <begin position="387"/>
        <end position="404"/>
    </location>
</feature>
<keyword evidence="5 12" id="KW-0812">Transmembrane</keyword>
<feature type="transmembrane region" description="Helical" evidence="12">
    <location>
        <begin position="116"/>
        <end position="140"/>
    </location>
</feature>
<evidence type="ECO:0000256" key="12">
    <source>
        <dbReference type="SAM" id="Phobius"/>
    </source>
</evidence>
<dbReference type="AlphaFoldDB" id="A0A0C2EF09"/>
<accession>A0A0C2EF09</accession>
<evidence type="ECO:0000256" key="5">
    <source>
        <dbReference type="ARBA" id="ARBA00022692"/>
    </source>
</evidence>
<keyword evidence="3" id="KW-0444">Lipid biosynthesis</keyword>
<reference evidence="13 14" key="1">
    <citation type="submission" date="2014-12" db="EMBL/GenBank/DDBJ databases">
        <title>Genomes of Geoalkalibacter ferrihydriticus and Geoalkalibacter subterraneus, two haloalkaliphilic metal-reducing members of the Geobacteraceae.</title>
        <authorList>
            <person name="Badalamenti J.P."/>
            <person name="Torres C.I."/>
            <person name="Krajmalnik-Brown R."/>
            <person name="Bond D.R."/>
        </authorList>
    </citation>
    <scope>NUCLEOTIDE SEQUENCE [LARGE SCALE GENOMIC DNA]</scope>
    <source>
        <strain evidence="13 14">DSM 17813</strain>
    </source>
</reference>
<evidence type="ECO:0000256" key="10">
    <source>
        <dbReference type="ARBA" id="ARBA00023264"/>
    </source>
</evidence>
<keyword evidence="8 12" id="KW-0472">Membrane</keyword>
<dbReference type="GO" id="GO:0016020">
    <property type="term" value="C:membrane"/>
    <property type="evidence" value="ECO:0007669"/>
    <property type="project" value="UniProtKB-SubCell"/>
</dbReference>
<keyword evidence="14" id="KW-1185">Reference proteome</keyword>
<feature type="transmembrane region" description="Helical" evidence="12">
    <location>
        <begin position="186"/>
        <end position="204"/>
    </location>
</feature>
<evidence type="ECO:0000256" key="3">
    <source>
        <dbReference type="ARBA" id="ARBA00022516"/>
    </source>
</evidence>
<dbReference type="GO" id="GO:0016780">
    <property type="term" value="F:phosphotransferase activity, for other substituted phosphate groups"/>
    <property type="evidence" value="ECO:0007669"/>
    <property type="project" value="InterPro"/>
</dbReference>
<evidence type="ECO:0000256" key="6">
    <source>
        <dbReference type="ARBA" id="ARBA00022989"/>
    </source>
</evidence>
<dbReference type="PROSITE" id="PS00379">
    <property type="entry name" value="CDP_ALCOHOL_P_TRANSF"/>
    <property type="match status" value="1"/>
</dbReference>
<comment type="similarity">
    <text evidence="2 11">Belongs to the CDP-alcohol phosphatidyltransferase class-I family.</text>
</comment>
<organism evidence="13 14">
    <name type="scientific">Geoalkalibacter ferrihydriticus DSM 17813</name>
    <dbReference type="NCBI Taxonomy" id="1121915"/>
    <lineage>
        <taxon>Bacteria</taxon>
        <taxon>Pseudomonadati</taxon>
        <taxon>Thermodesulfobacteriota</taxon>
        <taxon>Desulfuromonadia</taxon>
        <taxon>Desulfuromonadales</taxon>
        <taxon>Geoalkalibacteraceae</taxon>
        <taxon>Geoalkalibacter</taxon>
    </lineage>
</organism>
<comment type="subcellular location">
    <subcellularLocation>
        <location evidence="1">Membrane</location>
        <topology evidence="1">Multi-pass membrane protein</topology>
    </subcellularLocation>
</comment>
<dbReference type="PANTHER" id="PTHR14269">
    <property type="entry name" value="CDP-DIACYLGLYCEROL--GLYCEROL-3-PHOSPHATE 3-PHOSPHATIDYLTRANSFERASE-RELATED"/>
    <property type="match status" value="1"/>
</dbReference>
<evidence type="ECO:0000256" key="1">
    <source>
        <dbReference type="ARBA" id="ARBA00004141"/>
    </source>
</evidence>
<evidence type="ECO:0000313" key="13">
    <source>
        <dbReference type="EMBL" id="KIH77183.1"/>
    </source>
</evidence>
<dbReference type="Gene3D" id="1.20.120.1760">
    <property type="match status" value="2"/>
</dbReference>
<evidence type="ECO:0000256" key="7">
    <source>
        <dbReference type="ARBA" id="ARBA00023098"/>
    </source>
</evidence>
<proteinExistence type="inferred from homology"/>
<sequence length="439" mass="48487">MTPYGSIIIEIALPVLLMLGAERFAVYRFLRTPRQVAWVQNHWWLHPNAISRARYPMGFIAVLLLHLGYPRLCFLFFTFWMITDITDGDIARKCDLHTKDGESIDPFSDKLMYSPMLVYLSWLGWLNPFVVGFFLLFDITGQASRHFTKIKAANLFGKAKTFLVVVLLIVVGLEMIYGPIPALGRTIHPLLVVCAGLAFCSTAFKLIPNYWYANILSILNLVCGLAGCWVILAGHPPVYALGLVFLGQFLDLFDGRAAERWGSTPQGELFDDVADGTSFGLTVGLIAVTAFSQLWVGILIGLLYLGAVVYRLARFVIEKRKQGILGGVETFSGLPSPAGALLVGTACVLIPSELIVGSLVVLTSLLMISRIPYAHFGRAILPKVPKIVRVLVLGAFLFLLALGVRRDQYLVPLLFAFVAALTYLASPLFWHPKKATPPE</sequence>
<evidence type="ECO:0000313" key="14">
    <source>
        <dbReference type="Proteomes" id="UP000035068"/>
    </source>
</evidence>
<keyword evidence="6 12" id="KW-1133">Transmembrane helix</keyword>
<dbReference type="InterPro" id="IPR043130">
    <property type="entry name" value="CDP-OH_PTrfase_TM_dom"/>
</dbReference>
<feature type="transmembrane region" description="Helical" evidence="12">
    <location>
        <begin position="211"/>
        <end position="232"/>
    </location>
</feature>
<keyword evidence="7" id="KW-0443">Lipid metabolism</keyword>